<reference evidence="24 25" key="1">
    <citation type="submission" date="2020-07" db="EMBL/GenBank/DDBJ databases">
        <title>The yeast mating-type switching endonuclease HO is a domesticated member of an unorthodox homing genetic element family.</title>
        <authorList>
            <person name="Coughlan A.Y."/>
            <person name="Lombardi L."/>
            <person name="Braun-Galleani S."/>
            <person name="Martos A.R."/>
            <person name="Galeote V."/>
            <person name="Bigey F."/>
            <person name="Dequin S."/>
            <person name="Byrne K.P."/>
            <person name="Wolfe K.H."/>
        </authorList>
    </citation>
    <scope>NUCLEOTIDE SEQUENCE [LARGE SCALE GENOMIC DNA]</scope>
    <source>
        <strain evidence="24 25">NRRL Y-6702</strain>
    </source>
</reference>
<evidence type="ECO:0000313" key="24">
    <source>
        <dbReference type="EMBL" id="QLG70796.1"/>
    </source>
</evidence>
<dbReference type="GO" id="GO:0032585">
    <property type="term" value="C:multivesicular body membrane"/>
    <property type="evidence" value="ECO:0007669"/>
    <property type="project" value="UniProtKB-SubCell"/>
</dbReference>
<dbReference type="RefSeq" id="XP_037142524.1">
    <property type="nucleotide sequence ID" value="XM_037286629.1"/>
</dbReference>
<keyword evidence="11" id="KW-0378">Hydrolase</keyword>
<keyword evidence="9 22" id="KW-0812">Transmembrane</keyword>
<dbReference type="PANTHER" id="PTHR47175:SF2">
    <property type="entry name" value="LIPASE ATG15-RELATED"/>
    <property type="match status" value="1"/>
</dbReference>
<evidence type="ECO:0000256" key="6">
    <source>
        <dbReference type="ARBA" id="ARBA00013279"/>
    </source>
</evidence>
<evidence type="ECO:0000256" key="13">
    <source>
        <dbReference type="ARBA" id="ARBA00022968"/>
    </source>
</evidence>
<comment type="subunit">
    <text evidence="5">Binds to both phosphatidylinositol (PI) and phosphatidylinositol 3,5-bisphosphate (PIP2).</text>
</comment>
<dbReference type="GO" id="GO:0004806">
    <property type="term" value="F:triacylglycerol lipase activity"/>
    <property type="evidence" value="ECO:0007669"/>
    <property type="project" value="UniProtKB-EC"/>
</dbReference>
<feature type="compositionally biased region" description="Low complexity" evidence="21">
    <location>
        <begin position="498"/>
        <end position="507"/>
    </location>
</feature>
<keyword evidence="16" id="KW-0443">Lipid metabolism</keyword>
<sequence>MKQANVSVARRISSRRMYTWDRLILGVIAALLIFAYLSTSHNGNVTKIEADHTHIDDSKVSSFKLKHIHRHGVGKKHSYHQKLDITDEFLTKAKDTYENEVKIDQTDKNNDLWTTNAEYATDNPFDYDFKLKNIRMPMKRMADRSVDFIEPFLEFASGSPSIASKVSIDWVDDDVIAPNVTDKETVISLALMSSNAYVKLPYHDDWRNISSPWNGSESDGFGWDDDGLRGHIFVNKEEDIVVISFKGTSAQGLPGSGIDETTANDKINDNLLFSCCCARVSYLWTTVCDCYTKSYTCDESCLERELRKKDYYYWATLDIYKQVEKEYPKAAIWTAGHSLGGALATLLGRTYGLPAVAFEAPGDLLAARRLHLPFPPGLPSYQEGIWHIGHNADPIFMGTCNGASSSCSIAGYAMETSCHTGKTCVYDAVNDKGWHVNMLNHRIHTVIDGILTEYDEVAKCLKPEPCIDCYNWNYIRDKSDTISSTATKSSTKTKKMHQTSTSKVHSSGTTTSAASSCVGRNWFGICTEYEL</sequence>
<evidence type="ECO:0000259" key="23">
    <source>
        <dbReference type="Pfam" id="PF01764"/>
    </source>
</evidence>
<dbReference type="FunFam" id="3.40.50.1820:FF:000129">
    <property type="entry name" value="Autophagy related lipase Atg15, putative"/>
    <property type="match status" value="1"/>
</dbReference>
<dbReference type="SUPFAM" id="SSF53474">
    <property type="entry name" value="alpha/beta-Hydrolases"/>
    <property type="match status" value="1"/>
</dbReference>
<evidence type="ECO:0000256" key="17">
    <source>
        <dbReference type="ARBA" id="ARBA00023136"/>
    </source>
</evidence>
<dbReference type="InterPro" id="IPR029058">
    <property type="entry name" value="AB_hydrolase_fold"/>
</dbReference>
<evidence type="ECO:0000256" key="19">
    <source>
        <dbReference type="ARBA" id="ARBA00024663"/>
    </source>
</evidence>
<dbReference type="GO" id="GO:0034496">
    <property type="term" value="P:multivesicular body membrane disassembly"/>
    <property type="evidence" value="ECO:0007669"/>
    <property type="project" value="TreeGrafter"/>
</dbReference>
<evidence type="ECO:0000256" key="20">
    <source>
        <dbReference type="ARBA" id="ARBA00029828"/>
    </source>
</evidence>
<keyword evidence="12" id="KW-0442">Lipid degradation</keyword>
<feature type="region of interest" description="Disordered" evidence="21">
    <location>
        <begin position="485"/>
        <end position="507"/>
    </location>
</feature>
<evidence type="ECO:0000256" key="3">
    <source>
        <dbReference type="ARBA" id="ARBA00004343"/>
    </source>
</evidence>
<evidence type="ECO:0000256" key="5">
    <source>
        <dbReference type="ARBA" id="ARBA00011137"/>
    </source>
</evidence>
<dbReference type="GO" id="GO:0034727">
    <property type="term" value="P:piecemeal microautophagy of the nucleus"/>
    <property type="evidence" value="ECO:0007669"/>
    <property type="project" value="TreeGrafter"/>
</dbReference>
<comment type="similarity">
    <text evidence="4">Belongs to the AB hydrolase superfamily. Lipase family.</text>
</comment>
<dbReference type="AlphaFoldDB" id="A0A7H9AWW5"/>
<comment type="subcellular location">
    <subcellularLocation>
        <location evidence="3">Endosome</location>
        <location evidence="3">Multivesicular body membrane</location>
        <topology evidence="3">Single-pass type II membrane protein</topology>
    </subcellularLocation>
    <subcellularLocation>
        <location evidence="2">Prevacuolar compartment membrane</location>
        <topology evidence="2">Single-pass type II membrane protein</topology>
    </subcellularLocation>
</comment>
<evidence type="ECO:0000313" key="25">
    <source>
        <dbReference type="Proteomes" id="UP000509704"/>
    </source>
</evidence>
<evidence type="ECO:0000256" key="7">
    <source>
        <dbReference type="ARBA" id="ARBA00018542"/>
    </source>
</evidence>
<feature type="transmembrane region" description="Helical" evidence="22">
    <location>
        <begin position="20"/>
        <end position="37"/>
    </location>
</feature>
<dbReference type="GeneID" id="59234432"/>
<dbReference type="OrthoDB" id="58570at2759"/>
<keyword evidence="13" id="KW-0735">Signal-anchor</keyword>
<organism evidence="24 25">
    <name type="scientific">Zygotorulaspora mrakii</name>
    <name type="common">Zygosaccharomyces mrakii</name>
    <dbReference type="NCBI Taxonomy" id="42260"/>
    <lineage>
        <taxon>Eukaryota</taxon>
        <taxon>Fungi</taxon>
        <taxon>Dikarya</taxon>
        <taxon>Ascomycota</taxon>
        <taxon>Saccharomycotina</taxon>
        <taxon>Saccharomycetes</taxon>
        <taxon>Saccharomycetales</taxon>
        <taxon>Saccharomycetaceae</taxon>
        <taxon>Zygotorulaspora</taxon>
    </lineage>
</organism>
<evidence type="ECO:0000256" key="22">
    <source>
        <dbReference type="SAM" id="Phobius"/>
    </source>
</evidence>
<comment type="catalytic activity">
    <reaction evidence="1">
        <text>a triacylglycerol + H2O = a diacylglycerol + a fatty acid + H(+)</text>
        <dbReference type="Rhea" id="RHEA:12044"/>
        <dbReference type="ChEBI" id="CHEBI:15377"/>
        <dbReference type="ChEBI" id="CHEBI:15378"/>
        <dbReference type="ChEBI" id="CHEBI:17855"/>
        <dbReference type="ChEBI" id="CHEBI:18035"/>
        <dbReference type="ChEBI" id="CHEBI:28868"/>
        <dbReference type="EC" id="3.1.1.3"/>
    </reaction>
</comment>
<keyword evidence="14 22" id="KW-1133">Transmembrane helix</keyword>
<evidence type="ECO:0000256" key="1">
    <source>
        <dbReference type="ARBA" id="ARBA00001024"/>
    </source>
</evidence>
<proteinExistence type="inferred from homology"/>
<evidence type="ECO:0000256" key="11">
    <source>
        <dbReference type="ARBA" id="ARBA00022801"/>
    </source>
</evidence>
<keyword evidence="18" id="KW-0325">Glycoprotein</keyword>
<keyword evidence="15" id="KW-0072">Autophagy</keyword>
<feature type="domain" description="Fungal lipase-type" evidence="23">
    <location>
        <begin position="321"/>
        <end position="347"/>
    </location>
</feature>
<dbReference type="GO" id="GO:0046461">
    <property type="term" value="P:neutral lipid catabolic process"/>
    <property type="evidence" value="ECO:0007669"/>
    <property type="project" value="TreeGrafter"/>
</dbReference>
<dbReference type="InterPro" id="IPR002921">
    <property type="entry name" value="Fungal_lipase-type"/>
</dbReference>
<evidence type="ECO:0000256" key="21">
    <source>
        <dbReference type="SAM" id="MobiDB-lite"/>
    </source>
</evidence>
<dbReference type="Gene3D" id="3.40.50.1820">
    <property type="entry name" value="alpha/beta hydrolase"/>
    <property type="match status" value="1"/>
</dbReference>
<evidence type="ECO:0000256" key="10">
    <source>
        <dbReference type="ARBA" id="ARBA00022753"/>
    </source>
</evidence>
<accession>A0A7H9AWW5</accession>
<evidence type="ECO:0000256" key="9">
    <source>
        <dbReference type="ARBA" id="ARBA00022692"/>
    </source>
</evidence>
<dbReference type="Proteomes" id="UP000509704">
    <property type="component" value="Chromosome 1"/>
</dbReference>
<keyword evidence="10" id="KW-0967">Endosome</keyword>
<name>A0A7H9AWW5_ZYGMR</name>
<evidence type="ECO:0000256" key="14">
    <source>
        <dbReference type="ARBA" id="ARBA00022989"/>
    </source>
</evidence>
<evidence type="ECO:0000256" key="18">
    <source>
        <dbReference type="ARBA" id="ARBA00023180"/>
    </source>
</evidence>
<dbReference type="InterPro" id="IPR050805">
    <property type="entry name" value="ATG15_Lipase"/>
</dbReference>
<dbReference type="GO" id="GO:0006660">
    <property type="term" value="P:phosphatidylserine catabolic process"/>
    <property type="evidence" value="ECO:0007669"/>
    <property type="project" value="TreeGrafter"/>
</dbReference>
<dbReference type="GO" id="GO:0004620">
    <property type="term" value="F:phospholipase activity"/>
    <property type="evidence" value="ECO:0007669"/>
    <property type="project" value="TreeGrafter"/>
</dbReference>
<evidence type="ECO:0000256" key="15">
    <source>
        <dbReference type="ARBA" id="ARBA00023006"/>
    </source>
</evidence>
<dbReference type="PANTHER" id="PTHR47175">
    <property type="entry name" value="LIPASE ATG15-RELATED"/>
    <property type="match status" value="1"/>
</dbReference>
<dbReference type="GO" id="GO:0005775">
    <property type="term" value="C:vacuolar lumen"/>
    <property type="evidence" value="ECO:0007669"/>
    <property type="project" value="TreeGrafter"/>
</dbReference>
<keyword evidence="25" id="KW-1185">Reference proteome</keyword>
<evidence type="ECO:0000256" key="12">
    <source>
        <dbReference type="ARBA" id="ARBA00022963"/>
    </source>
</evidence>
<dbReference type="EC" id="3.1.1.3" evidence="6"/>
<protein>
    <recommendedName>
        <fullName evidence="7">Putative lipase ATG15</fullName>
        <ecNumber evidence="6">3.1.1.3</ecNumber>
    </recommendedName>
    <alternativeName>
        <fullName evidence="20">Autophagy-related protein 15</fullName>
    </alternativeName>
    <alternativeName>
        <fullName evidence="8">Putative lipase atg15</fullName>
    </alternativeName>
</protein>
<evidence type="ECO:0000256" key="16">
    <source>
        <dbReference type="ARBA" id="ARBA00023098"/>
    </source>
</evidence>
<gene>
    <name evidence="24" type="ORF">HG535_0A07380</name>
</gene>
<evidence type="ECO:0000256" key="4">
    <source>
        <dbReference type="ARBA" id="ARBA00010701"/>
    </source>
</evidence>
<keyword evidence="17 22" id="KW-0472">Membrane</keyword>
<dbReference type="CDD" id="cd00519">
    <property type="entry name" value="Lipase_3"/>
    <property type="match status" value="1"/>
</dbReference>
<comment type="function">
    <text evidence="19">Lipase which is essential for lysis of subvacuolar cytoplasm to vacuole targeted bodies and intravacuolar autophagic bodies. Involved in the lysis of intravacuolar multivesicular body (MVB) vesicles. The intravacuolar membrane disintegration by ATG15 is critical to life span extension.</text>
</comment>
<evidence type="ECO:0000256" key="2">
    <source>
        <dbReference type="ARBA" id="ARBA00004270"/>
    </source>
</evidence>
<evidence type="ECO:0000256" key="8">
    <source>
        <dbReference type="ARBA" id="ARBA00019241"/>
    </source>
</evidence>
<dbReference type="EMBL" id="CP058604">
    <property type="protein sequence ID" value="QLG70796.1"/>
    <property type="molecule type" value="Genomic_DNA"/>
</dbReference>
<dbReference type="Pfam" id="PF01764">
    <property type="entry name" value="Lipase_3"/>
    <property type="match status" value="1"/>
</dbReference>
<dbReference type="KEGG" id="zmk:HG535_0A07380"/>